<dbReference type="SUPFAM" id="SSF46689">
    <property type="entry name" value="Homeodomain-like"/>
    <property type="match status" value="1"/>
</dbReference>
<dbReference type="PANTHER" id="PTHR35004">
    <property type="entry name" value="TRANSPOSASE RV3428C-RELATED"/>
    <property type="match status" value="1"/>
</dbReference>
<dbReference type="Proteomes" id="UP000184291">
    <property type="component" value="Unassembled WGS sequence"/>
</dbReference>
<proteinExistence type="predicted"/>
<dbReference type="PANTHER" id="PTHR35004:SF7">
    <property type="entry name" value="INTEGRASE PROTEIN"/>
    <property type="match status" value="1"/>
</dbReference>
<dbReference type="InterPro" id="IPR036397">
    <property type="entry name" value="RNaseH_sf"/>
</dbReference>
<dbReference type="InterPro" id="IPR009057">
    <property type="entry name" value="Homeodomain-like_sf"/>
</dbReference>
<reference evidence="4" key="1">
    <citation type="submission" date="2016-09" db="EMBL/GenBank/DDBJ databases">
        <authorList>
            <person name="Strepis N."/>
        </authorList>
    </citation>
    <scope>NUCLEOTIDE SEQUENCE [LARGE SCALE GENOMIC DNA]</scope>
</reference>
<dbReference type="GO" id="GO:0015074">
    <property type="term" value="P:DNA integration"/>
    <property type="evidence" value="ECO:0007669"/>
    <property type="project" value="InterPro"/>
</dbReference>
<feature type="compositionally biased region" description="Polar residues" evidence="1">
    <location>
        <begin position="403"/>
        <end position="418"/>
    </location>
</feature>
<accession>A0A1M4S497</accession>
<name>A0A1M4S497_9ACTO</name>
<evidence type="ECO:0000259" key="2">
    <source>
        <dbReference type="PROSITE" id="PS50994"/>
    </source>
</evidence>
<dbReference type="InterPro" id="IPR012337">
    <property type="entry name" value="RNaseH-like_sf"/>
</dbReference>
<feature type="region of interest" description="Disordered" evidence="1">
    <location>
        <begin position="402"/>
        <end position="439"/>
    </location>
</feature>
<dbReference type="Pfam" id="PF13551">
    <property type="entry name" value="HTH_29"/>
    <property type="match status" value="1"/>
</dbReference>
<evidence type="ECO:0000313" key="4">
    <source>
        <dbReference type="Proteomes" id="UP000184291"/>
    </source>
</evidence>
<dbReference type="InterPro" id="IPR001584">
    <property type="entry name" value="Integrase_cat-core"/>
</dbReference>
<feature type="domain" description="Integrase catalytic" evidence="2">
    <location>
        <begin position="136"/>
        <end position="315"/>
    </location>
</feature>
<sequence length="439" mass="48919">MWVGLGWGMGYAVSPFKRQRIIEFDSRVAGVSVEEFCRQVGVSKSSFYRIRKRAEQEGPGAALVAHSRAPLHPARRWDEQVDERIAQIRRELVADGKEAGAWSVWWVLSGAGANPAPSRATIARRMRAMGLVVPAPRKRPRVSFKRFTRTSANELWQLDGIEWRIQERLVTIYQVVDDCSRVLVALKAAWGGETHEATRQILSEAFDSWGRPAAVLTDNGRAFNTHRTTGIGRTERWLASLGIRPISGAIGHPQTQGKVESSHKPLQLWLEAHPYTTLEDLNTGLECFTAYYNTERQHQGLGIAITPIRVWHQVPRALPNPSPINLDALSGPVPLSLPQAASTDPAITSRQALSNGSVTYKGRIIYVGSFMAGQTIEFRQYPTRLDLYDQAGTHFAAIPWPQPTQAQTHSRATINASKPPNRIITRPPRSPRSQPSQKL</sequence>
<gene>
    <name evidence="3" type="ORF">ACGLYG10_3115</name>
</gene>
<dbReference type="GO" id="GO:0003676">
    <property type="term" value="F:nucleic acid binding"/>
    <property type="evidence" value="ECO:0007669"/>
    <property type="project" value="InterPro"/>
</dbReference>
<dbReference type="EMBL" id="FQTT01000018">
    <property type="protein sequence ID" value="SHE26857.1"/>
    <property type="molecule type" value="Genomic_DNA"/>
</dbReference>
<evidence type="ECO:0000256" key="1">
    <source>
        <dbReference type="SAM" id="MobiDB-lite"/>
    </source>
</evidence>
<keyword evidence="4" id="KW-1185">Reference proteome</keyword>
<protein>
    <submittedName>
        <fullName evidence="3">Winged helix-turn helix</fullName>
    </submittedName>
</protein>
<dbReference type="SUPFAM" id="SSF53098">
    <property type="entry name" value="Ribonuclease H-like"/>
    <property type="match status" value="1"/>
</dbReference>
<evidence type="ECO:0000313" key="3">
    <source>
        <dbReference type="EMBL" id="SHE26857.1"/>
    </source>
</evidence>
<organism evidence="3 4">
    <name type="scientific">Actinomyces glycerinitolerans</name>
    <dbReference type="NCBI Taxonomy" id="1892869"/>
    <lineage>
        <taxon>Bacteria</taxon>
        <taxon>Bacillati</taxon>
        <taxon>Actinomycetota</taxon>
        <taxon>Actinomycetes</taxon>
        <taxon>Actinomycetales</taxon>
        <taxon>Actinomycetaceae</taxon>
        <taxon>Actinomyces</taxon>
    </lineage>
</organism>
<dbReference type="Gene3D" id="3.30.420.10">
    <property type="entry name" value="Ribonuclease H-like superfamily/Ribonuclease H"/>
    <property type="match status" value="1"/>
</dbReference>
<dbReference type="PROSITE" id="PS50994">
    <property type="entry name" value="INTEGRASE"/>
    <property type="match status" value="1"/>
</dbReference>
<dbReference type="Pfam" id="PF00665">
    <property type="entry name" value="rve"/>
    <property type="match status" value="1"/>
</dbReference>
<dbReference type="AlphaFoldDB" id="A0A1M4S497"/>